<feature type="domain" description="GGDEF" evidence="3">
    <location>
        <begin position="586"/>
        <end position="719"/>
    </location>
</feature>
<dbReference type="Pfam" id="PF00563">
    <property type="entry name" value="EAL"/>
    <property type="match status" value="1"/>
</dbReference>
<dbReference type="Gene3D" id="3.30.70.270">
    <property type="match status" value="1"/>
</dbReference>
<dbReference type="InterPro" id="IPR043128">
    <property type="entry name" value="Rev_trsase/Diguanyl_cyclase"/>
</dbReference>
<keyword evidence="5" id="KW-1185">Reference proteome</keyword>
<dbReference type="Pfam" id="PF00990">
    <property type="entry name" value="GGDEF"/>
    <property type="match status" value="1"/>
</dbReference>
<dbReference type="Gene3D" id="3.30.450.40">
    <property type="match status" value="2"/>
</dbReference>
<dbReference type="PANTHER" id="PTHR33121">
    <property type="entry name" value="CYCLIC DI-GMP PHOSPHODIESTERASE PDEF"/>
    <property type="match status" value="1"/>
</dbReference>
<dbReference type="NCBIfam" id="TIGR00254">
    <property type="entry name" value="GGDEF"/>
    <property type="match status" value="1"/>
</dbReference>
<evidence type="ECO:0000259" key="3">
    <source>
        <dbReference type="PROSITE" id="PS50887"/>
    </source>
</evidence>
<dbReference type="InterPro" id="IPR029787">
    <property type="entry name" value="Nucleotide_cyclase"/>
</dbReference>
<dbReference type="Pfam" id="PF13185">
    <property type="entry name" value="GAF_2"/>
    <property type="match status" value="2"/>
</dbReference>
<accession>A0ABT0A2K5</accession>
<dbReference type="PROSITE" id="PS50883">
    <property type="entry name" value="EAL"/>
    <property type="match status" value="1"/>
</dbReference>
<dbReference type="SMART" id="SM00267">
    <property type="entry name" value="GGDEF"/>
    <property type="match status" value="1"/>
</dbReference>
<evidence type="ECO:0000313" key="4">
    <source>
        <dbReference type="EMBL" id="MCJ0825222.1"/>
    </source>
</evidence>
<dbReference type="PROSITE" id="PS50887">
    <property type="entry name" value="GGDEF"/>
    <property type="match status" value="1"/>
</dbReference>
<dbReference type="InterPro" id="IPR003018">
    <property type="entry name" value="GAF"/>
</dbReference>
<dbReference type="Proteomes" id="UP001165423">
    <property type="component" value="Unassembled WGS sequence"/>
</dbReference>
<dbReference type="InterPro" id="IPR000160">
    <property type="entry name" value="GGDEF_dom"/>
</dbReference>
<name>A0ABT0A2K5_9GAMM</name>
<protein>
    <submittedName>
        <fullName evidence="4">EAL domain-containing protein</fullName>
    </submittedName>
</protein>
<organism evidence="4 5">
    <name type="scientific">Cognatiluteimonas sedimenti</name>
    <dbReference type="NCBI Taxonomy" id="2927791"/>
    <lineage>
        <taxon>Bacteria</taxon>
        <taxon>Pseudomonadati</taxon>
        <taxon>Pseudomonadota</taxon>
        <taxon>Gammaproteobacteria</taxon>
        <taxon>Lysobacterales</taxon>
        <taxon>Lysobacteraceae</taxon>
        <taxon>Cognatiluteimonas</taxon>
    </lineage>
</organism>
<dbReference type="PANTHER" id="PTHR33121:SF70">
    <property type="entry name" value="SIGNALING PROTEIN YKOW"/>
    <property type="match status" value="1"/>
</dbReference>
<dbReference type="SUPFAM" id="SSF55781">
    <property type="entry name" value="GAF domain-like"/>
    <property type="match status" value="2"/>
</dbReference>
<evidence type="ECO:0000256" key="1">
    <source>
        <dbReference type="SAM" id="MobiDB-lite"/>
    </source>
</evidence>
<dbReference type="InterPro" id="IPR029016">
    <property type="entry name" value="GAF-like_dom_sf"/>
</dbReference>
<evidence type="ECO:0000313" key="5">
    <source>
        <dbReference type="Proteomes" id="UP001165423"/>
    </source>
</evidence>
<proteinExistence type="predicted"/>
<feature type="domain" description="EAL" evidence="2">
    <location>
        <begin position="728"/>
        <end position="981"/>
    </location>
</feature>
<dbReference type="CDD" id="cd01948">
    <property type="entry name" value="EAL"/>
    <property type="match status" value="1"/>
</dbReference>
<dbReference type="SMART" id="SM00065">
    <property type="entry name" value="GAF"/>
    <property type="match status" value="2"/>
</dbReference>
<reference evidence="4 5" key="1">
    <citation type="submission" date="2022-03" db="EMBL/GenBank/DDBJ databases">
        <title>Luteimonas soily sp. nov., a novel bacterium isolated from the soil.</title>
        <authorList>
            <person name="Zhang X."/>
        </authorList>
    </citation>
    <scope>NUCLEOTIDE SEQUENCE [LARGE SCALE GENOMIC DNA]</scope>
    <source>
        <strain evidence="4 5">50</strain>
    </source>
</reference>
<sequence length="1001" mass="111115">MQPDPRPEPSASPGVASFHAGLLAATTPRQVIAVLLQALGRRLDAAYWSPRWPEAVASEPAGAGNDSAVARAVREVSARRAGNAVRSDNRHVLLCDDPGGGAALLRLESPLPDTPSAQRLCRDAGARMAEVLSLERLQAAVAHLQKAERLQRALFAIADIAGSDLDKPTMLRGLHKIVAGLMYAENFYIVLYDEARDSLRFIYYVDSEDTEAPAVDRDFPMADFERRLTGYLIRDARPLMGTTEELRAQVSGPLRIAGADSIDWLGVPMQRNGRVHGGLVVQSYVEGVRYTNEDRALLAFVAEHILTALERKRGQRELERWVEERTEQLAETNVMLRDQIAEVERAEHLQASLYQIAALANSEEGSEAFYRQVHDVVGGLLYAENFYIALLDEDRQELVFPYYRAAGLQANPPRKPGRGLTEYVMRQRAPALVDAPTFQSLVSRGEIEPGLAIGPSLEGPKTICWLGAPLLESDKVLGAVAVQSYREDRTYDEGDAELLTFVAHQIASSLQRRRSAEALQQLNADLEQRVQDRTRELSEQIAVRKGVETQLKHQVMHDPLTGLPNRLYMRDRIERAIAGMKRHPERRFALLYLDVDRFKVINDSLGHLAGDGVLQEVSARLLHCVREPDVVARLSGDEFAVLLEEVPQPQTATRVAQRILETLQGGMQVEGRELNSSASIGIAISHPRHQSVDALLQDADTALYRAKAAGRNRFVLFDDSLQRAAMDVLGMEQELRRGLAAREFEPYFQPLIRLSDGARVGYEALVRWNHPVRGVLAPGDFMVVAEECGLIEAIDWQMYHSSCIEGKKLLRDDMFITINVSPRHFRNEDLDARMLAMTAETAFDPARLRIEVTEGTLLENPDAVARVLHRLREARIDAALDDFGTGYSSLGYVHRFPLKMLKIDRTFIEDLGPGDASRSCAVVGAILALAQSLGLEVVAEGIETEAQHQALRRMGCLHGQGYLFGRPQPAAHWLHEAAGQSARPRDEPRPQAGPDPAEPRT</sequence>
<dbReference type="EMBL" id="JALGCL010000001">
    <property type="protein sequence ID" value="MCJ0825222.1"/>
    <property type="molecule type" value="Genomic_DNA"/>
</dbReference>
<dbReference type="InterPro" id="IPR001633">
    <property type="entry name" value="EAL_dom"/>
</dbReference>
<dbReference type="Gene3D" id="3.20.20.450">
    <property type="entry name" value="EAL domain"/>
    <property type="match status" value="1"/>
</dbReference>
<dbReference type="InterPro" id="IPR035919">
    <property type="entry name" value="EAL_sf"/>
</dbReference>
<comment type="caution">
    <text evidence="4">The sequence shown here is derived from an EMBL/GenBank/DDBJ whole genome shotgun (WGS) entry which is preliminary data.</text>
</comment>
<dbReference type="SUPFAM" id="SSF141868">
    <property type="entry name" value="EAL domain-like"/>
    <property type="match status" value="1"/>
</dbReference>
<dbReference type="SUPFAM" id="SSF55073">
    <property type="entry name" value="Nucleotide cyclase"/>
    <property type="match status" value="1"/>
</dbReference>
<dbReference type="InterPro" id="IPR050706">
    <property type="entry name" value="Cyclic-di-GMP_PDE-like"/>
</dbReference>
<dbReference type="SMART" id="SM00052">
    <property type="entry name" value="EAL"/>
    <property type="match status" value="1"/>
</dbReference>
<gene>
    <name evidence="4" type="ORF">MQC88_04495</name>
</gene>
<feature type="region of interest" description="Disordered" evidence="1">
    <location>
        <begin position="976"/>
        <end position="1001"/>
    </location>
</feature>
<dbReference type="RefSeq" id="WP_243319408.1">
    <property type="nucleotide sequence ID" value="NZ_JALGCL010000001.1"/>
</dbReference>
<dbReference type="CDD" id="cd01949">
    <property type="entry name" value="GGDEF"/>
    <property type="match status" value="1"/>
</dbReference>
<evidence type="ECO:0000259" key="2">
    <source>
        <dbReference type="PROSITE" id="PS50883"/>
    </source>
</evidence>